<evidence type="ECO:0000313" key="2">
    <source>
        <dbReference type="Proteomes" id="UP000696573"/>
    </source>
</evidence>
<dbReference type="EMBL" id="CABFNQ020000528">
    <property type="protein sequence ID" value="CAH0017973.1"/>
    <property type="molecule type" value="Genomic_DNA"/>
</dbReference>
<gene>
    <name evidence="1" type="ORF">CRHIZ90672A_00010010</name>
</gene>
<accession>A0A9N9V769</accession>
<organism evidence="1 2">
    <name type="scientific">Clonostachys rhizophaga</name>
    <dbReference type="NCBI Taxonomy" id="160324"/>
    <lineage>
        <taxon>Eukaryota</taxon>
        <taxon>Fungi</taxon>
        <taxon>Dikarya</taxon>
        <taxon>Ascomycota</taxon>
        <taxon>Pezizomycotina</taxon>
        <taxon>Sordariomycetes</taxon>
        <taxon>Hypocreomycetidae</taxon>
        <taxon>Hypocreales</taxon>
        <taxon>Bionectriaceae</taxon>
        <taxon>Clonostachys</taxon>
    </lineage>
</organism>
<protein>
    <submittedName>
        <fullName evidence="1">Uncharacterized protein</fullName>
    </submittedName>
</protein>
<evidence type="ECO:0000313" key="1">
    <source>
        <dbReference type="EMBL" id="CAH0017973.1"/>
    </source>
</evidence>
<keyword evidence="2" id="KW-1185">Reference proteome</keyword>
<comment type="caution">
    <text evidence="1">The sequence shown here is derived from an EMBL/GenBank/DDBJ whole genome shotgun (WGS) entry which is preliminary data.</text>
</comment>
<reference evidence="1" key="1">
    <citation type="submission" date="2021-10" db="EMBL/GenBank/DDBJ databases">
        <authorList>
            <person name="Piombo E."/>
        </authorList>
    </citation>
    <scope>NUCLEOTIDE SEQUENCE</scope>
</reference>
<dbReference type="AlphaFoldDB" id="A0A9N9V769"/>
<sequence>MAGWERGEKGKTGKKISAAEFLRTKISNGQVKRVVGVSQATAQASGRASTRRSCVAVVVPVVGELWADALHGASTYLPTGSIKHILQGL</sequence>
<dbReference type="Proteomes" id="UP000696573">
    <property type="component" value="Unassembled WGS sequence"/>
</dbReference>
<name>A0A9N9V769_9HYPO</name>
<proteinExistence type="predicted"/>